<evidence type="ECO:0000256" key="2">
    <source>
        <dbReference type="ARBA" id="ARBA00022777"/>
    </source>
</evidence>
<evidence type="ECO:0000259" key="3">
    <source>
        <dbReference type="Pfam" id="PF00294"/>
    </source>
</evidence>
<dbReference type="InterPro" id="IPR029056">
    <property type="entry name" value="Ribokinase-like"/>
</dbReference>
<accession>A0ABT4LK90</accession>
<organism evidence="4 5">
    <name type="scientific">Kiloniella laminariae</name>
    <dbReference type="NCBI Taxonomy" id="454162"/>
    <lineage>
        <taxon>Bacteria</taxon>
        <taxon>Pseudomonadati</taxon>
        <taxon>Pseudomonadota</taxon>
        <taxon>Alphaproteobacteria</taxon>
        <taxon>Rhodospirillales</taxon>
        <taxon>Kiloniellaceae</taxon>
        <taxon>Kiloniella</taxon>
    </lineage>
</organism>
<protein>
    <submittedName>
        <fullName evidence="4">Carbohydrate kinase family protein</fullName>
    </submittedName>
</protein>
<dbReference type="InterPro" id="IPR011611">
    <property type="entry name" value="PfkB_dom"/>
</dbReference>
<evidence type="ECO:0000313" key="5">
    <source>
        <dbReference type="Proteomes" id="UP001069802"/>
    </source>
</evidence>
<dbReference type="PANTHER" id="PTHR10584">
    <property type="entry name" value="SUGAR KINASE"/>
    <property type="match status" value="1"/>
</dbReference>
<dbReference type="PANTHER" id="PTHR10584:SF166">
    <property type="entry name" value="RIBOKINASE"/>
    <property type="match status" value="1"/>
</dbReference>
<evidence type="ECO:0000313" key="4">
    <source>
        <dbReference type="EMBL" id="MCZ4281492.1"/>
    </source>
</evidence>
<dbReference type="Proteomes" id="UP001069802">
    <property type="component" value="Unassembled WGS sequence"/>
</dbReference>
<dbReference type="CDD" id="cd01941">
    <property type="entry name" value="YeiC_kinase_like"/>
    <property type="match status" value="1"/>
</dbReference>
<dbReference type="Gene3D" id="3.40.1190.20">
    <property type="match status" value="1"/>
</dbReference>
<name>A0ABT4LK90_9PROT</name>
<dbReference type="PROSITE" id="PS00583">
    <property type="entry name" value="PFKB_KINASES_1"/>
    <property type="match status" value="1"/>
</dbReference>
<keyword evidence="1" id="KW-0808">Transferase</keyword>
<feature type="domain" description="Carbohydrate kinase PfkB" evidence="3">
    <location>
        <begin position="9"/>
        <end position="296"/>
    </location>
</feature>
<keyword evidence="5" id="KW-1185">Reference proteome</keyword>
<comment type="caution">
    <text evidence="4">The sequence shown here is derived from an EMBL/GenBank/DDBJ whole genome shotgun (WGS) entry which is preliminary data.</text>
</comment>
<dbReference type="RefSeq" id="WP_269423641.1">
    <property type="nucleotide sequence ID" value="NZ_JAPWGY010000003.1"/>
</dbReference>
<keyword evidence="2 4" id="KW-0418">Kinase</keyword>
<dbReference type="SUPFAM" id="SSF53613">
    <property type="entry name" value="Ribokinase-like"/>
    <property type="match status" value="1"/>
</dbReference>
<evidence type="ECO:0000256" key="1">
    <source>
        <dbReference type="ARBA" id="ARBA00022679"/>
    </source>
</evidence>
<dbReference type="InterPro" id="IPR002173">
    <property type="entry name" value="Carboh/pur_kinase_PfkB_CS"/>
</dbReference>
<proteinExistence type="predicted"/>
<sequence length="312" mass="32691">MQDHNHSPVLCIGAAHWDVRSQCSAPVRRGTSNPVSVSRFPGGVAHNVAMNLCRLGGKVGLASRWGDDPAGDAIARHLSASGLNLLALPRSANAPTATYTAVLEPDGELAVGLADMAIYDELTPDLLEPLHRDLSSFPIWFVDTNIPAKTLESLADWQQGHGLLTADAVSVAKSTRLLNLLDRLGLLFCNCDEAAELSGVTIRDVGDIQNAGAALVARGVGAVMISAGKEGAFLFQKGIQEHFPARKVEVVDVTGAGDALIAGTLHGIARGFDFAKAVQRGVAAAALTLEKHGATFEGLHEKDLDAFVAGLK</sequence>
<dbReference type="EMBL" id="JAPWGY010000003">
    <property type="protein sequence ID" value="MCZ4281492.1"/>
    <property type="molecule type" value="Genomic_DNA"/>
</dbReference>
<gene>
    <name evidence="4" type="ORF">O4H49_11935</name>
</gene>
<dbReference type="Pfam" id="PF00294">
    <property type="entry name" value="PfkB"/>
    <property type="match status" value="1"/>
</dbReference>
<dbReference type="GO" id="GO:0016301">
    <property type="term" value="F:kinase activity"/>
    <property type="evidence" value="ECO:0007669"/>
    <property type="project" value="UniProtKB-KW"/>
</dbReference>
<reference evidence="4" key="1">
    <citation type="submission" date="2022-12" db="EMBL/GenBank/DDBJ databases">
        <title>Bacterial isolates from different developmental stages of Nematostella vectensis.</title>
        <authorList>
            <person name="Fraune S."/>
        </authorList>
    </citation>
    <scope>NUCLEOTIDE SEQUENCE</scope>
    <source>
        <strain evidence="4">G21630-S1</strain>
    </source>
</reference>